<organism evidence="2">
    <name type="scientific">viral metagenome</name>
    <dbReference type="NCBI Taxonomy" id="1070528"/>
    <lineage>
        <taxon>unclassified sequences</taxon>
        <taxon>metagenomes</taxon>
        <taxon>organismal metagenomes</taxon>
    </lineage>
</organism>
<evidence type="ECO:0000256" key="1">
    <source>
        <dbReference type="SAM" id="MobiDB-lite"/>
    </source>
</evidence>
<dbReference type="InterPro" id="IPR036514">
    <property type="entry name" value="SGNH_hydro_sf"/>
</dbReference>
<evidence type="ECO:0000313" key="2">
    <source>
        <dbReference type="EMBL" id="QHT22343.1"/>
    </source>
</evidence>
<reference evidence="2" key="1">
    <citation type="journal article" date="2020" name="Nature">
        <title>Giant virus diversity and host interactions through global metagenomics.</title>
        <authorList>
            <person name="Schulz F."/>
            <person name="Roux S."/>
            <person name="Paez-Espino D."/>
            <person name="Jungbluth S."/>
            <person name="Walsh D.A."/>
            <person name="Denef V.J."/>
            <person name="McMahon K.D."/>
            <person name="Konstantinidis K.T."/>
            <person name="Eloe-Fadrosh E.A."/>
            <person name="Kyrpides N.C."/>
            <person name="Woyke T."/>
        </authorList>
    </citation>
    <scope>NUCLEOTIDE SEQUENCE</scope>
    <source>
        <strain evidence="2">GVMAG-M-3300023179-111</strain>
    </source>
</reference>
<accession>A0A6C0E1D3</accession>
<feature type="compositionally biased region" description="Basic residues" evidence="1">
    <location>
        <begin position="1"/>
        <end position="34"/>
    </location>
</feature>
<dbReference type="Gene3D" id="3.40.50.1110">
    <property type="entry name" value="SGNH hydrolase"/>
    <property type="match status" value="1"/>
</dbReference>
<sequence length="332" mass="38558">MRKLSKNNLKKYRSKSKKYRSKSKKYRSKKYKFRAKNDGMEKSDEKKDELNSKKGDDELSLSGKGDDELSPSGKGEHDCKDIENKFNYVLTNSSIKHLYLGDSFIKIFSGCTNNKTMLILSFPGKTASGLSKEKSEIRTNLLKNEILENLECLILHFGSVDIHFSYFHKLSNLDDTTAEEEIIKSNDDFVKYNDNYISGIVENYVSFINEIKKKKSELKIFVLIPYYSPVEDENMLDNLQRYIREKGRKPLSAYSNKIQQKLLSFNNRKSLVDLFDKKMKNKFTDDDSVNIISINDQIIGISRQYLLDDKTDIHLNNKVSNIYKEMLEKCGL</sequence>
<protein>
    <submittedName>
        <fullName evidence="2">Uncharacterized protein</fullName>
    </submittedName>
</protein>
<feature type="region of interest" description="Disordered" evidence="1">
    <location>
        <begin position="1"/>
        <end position="76"/>
    </location>
</feature>
<name>A0A6C0E1D3_9ZZZZ</name>
<dbReference type="AlphaFoldDB" id="A0A6C0E1D3"/>
<dbReference type="EMBL" id="MN739709">
    <property type="protein sequence ID" value="QHT22343.1"/>
    <property type="molecule type" value="Genomic_DNA"/>
</dbReference>
<proteinExistence type="predicted"/>
<feature type="compositionally biased region" description="Basic and acidic residues" evidence="1">
    <location>
        <begin position="35"/>
        <end position="57"/>
    </location>
</feature>